<dbReference type="SUPFAM" id="SSF54427">
    <property type="entry name" value="NTF2-like"/>
    <property type="match status" value="1"/>
</dbReference>
<sequence>MENAVVIVMGDRILEVGVRGEIEIPEILPVVEVSGKWIVPGLIDAHIHYFQSGGLYTRPDVIDLRGWRPYETEMARIEADLGETFRRYLASGVTSVVDVGGGYWNFGVRDKANEQLYAPRTAVAGPLVSTVSRPQMDIGDPPIIEVDSPVMARELVRKQLEYDPDLIKIWFIVPRDGNFTPNLPIIEATIDEAHAAGVRVAVHATQLEAARASVKAGADVLVHSVDDEAVDEEFVSLVRESGAIYTSTLIVMEGYGEVLGGNVRMTNVEREIGDPDVVMTWSEVPMGDDAEEIRTRSRARLERTMAVMQKNLKAMQDGGAIIAAGTDAGNIGTLHGPALHREFELMAEAGLTPREILVDATRNAALVFAAEPEMGTIAKGKFADFLILDADPLADIANLQKIHRVVKGGVALDPANILAPSPETVVQRQVEAYNARDIEAFLSFYADDVVVRRLPSGEVAWDSKEAMRPRYAKRFAENPELFCTITTRIVHGDWVVDHELVTGVIDRPRVRAVATYEVKDGLIQNVWFLPVHD</sequence>
<dbReference type="InterPro" id="IPR051781">
    <property type="entry name" value="Metallo-dep_Hydrolase"/>
</dbReference>
<feature type="domain" description="SnoaL-like" evidence="2">
    <location>
        <begin position="426"/>
        <end position="524"/>
    </location>
</feature>
<dbReference type="Gene3D" id="2.30.40.10">
    <property type="entry name" value="Urease, subunit C, domain 1"/>
    <property type="match status" value="1"/>
</dbReference>
<proteinExistence type="predicted"/>
<evidence type="ECO:0000313" key="3">
    <source>
        <dbReference type="EMBL" id="MBD3870871.1"/>
    </source>
</evidence>
<accession>A0A8J6YC24</accession>
<dbReference type="InterPro" id="IPR032466">
    <property type="entry name" value="Metal_Hydrolase"/>
</dbReference>
<feature type="domain" description="Amidohydrolase-related" evidence="1">
    <location>
        <begin position="37"/>
        <end position="410"/>
    </location>
</feature>
<dbReference type="Gene3D" id="3.20.20.140">
    <property type="entry name" value="Metal-dependent hydrolases"/>
    <property type="match status" value="1"/>
</dbReference>
<dbReference type="SUPFAM" id="SSF51338">
    <property type="entry name" value="Composite domain of metallo-dependent hydrolases"/>
    <property type="match status" value="1"/>
</dbReference>
<dbReference type="SUPFAM" id="SSF51556">
    <property type="entry name" value="Metallo-dependent hydrolases"/>
    <property type="match status" value="1"/>
</dbReference>
<dbReference type="Gene3D" id="3.10.450.50">
    <property type="match status" value="1"/>
</dbReference>
<dbReference type="InterPro" id="IPR011059">
    <property type="entry name" value="Metal-dep_hydrolase_composite"/>
</dbReference>
<dbReference type="Pfam" id="PF12680">
    <property type="entry name" value="SnoaL_2"/>
    <property type="match status" value="1"/>
</dbReference>
<dbReference type="PANTHER" id="PTHR43135:SF3">
    <property type="entry name" value="ALPHA-D-RIBOSE 1-METHYLPHOSPHONATE 5-TRIPHOSPHATE DIPHOSPHATASE"/>
    <property type="match status" value="1"/>
</dbReference>
<dbReference type="EMBL" id="JACXWA010000099">
    <property type="protein sequence ID" value="MBD3870871.1"/>
    <property type="molecule type" value="Genomic_DNA"/>
</dbReference>
<name>A0A8J6YC24_9BACT</name>
<dbReference type="PANTHER" id="PTHR43135">
    <property type="entry name" value="ALPHA-D-RIBOSE 1-METHYLPHOSPHONATE 5-TRIPHOSPHATE DIPHOSPHATASE"/>
    <property type="match status" value="1"/>
</dbReference>
<dbReference type="InterPro" id="IPR037401">
    <property type="entry name" value="SnoaL-like"/>
</dbReference>
<evidence type="ECO:0000259" key="2">
    <source>
        <dbReference type="Pfam" id="PF12680"/>
    </source>
</evidence>
<dbReference type="InterPro" id="IPR006680">
    <property type="entry name" value="Amidohydro-rel"/>
</dbReference>
<dbReference type="AlphaFoldDB" id="A0A8J6YC24"/>
<dbReference type="GO" id="GO:0016810">
    <property type="term" value="F:hydrolase activity, acting on carbon-nitrogen (but not peptide) bonds"/>
    <property type="evidence" value="ECO:0007669"/>
    <property type="project" value="InterPro"/>
</dbReference>
<dbReference type="Pfam" id="PF01979">
    <property type="entry name" value="Amidohydro_1"/>
    <property type="match status" value="1"/>
</dbReference>
<organism evidence="3 4">
    <name type="scientific">Candidatus Sulfomarinibacter kjeldsenii</name>
    <dbReference type="NCBI Taxonomy" id="2885994"/>
    <lineage>
        <taxon>Bacteria</taxon>
        <taxon>Pseudomonadati</taxon>
        <taxon>Acidobacteriota</taxon>
        <taxon>Thermoanaerobaculia</taxon>
        <taxon>Thermoanaerobaculales</taxon>
        <taxon>Candidatus Sulfomarinibacteraceae</taxon>
        <taxon>Candidatus Sulfomarinibacter</taxon>
    </lineage>
</organism>
<dbReference type="InterPro" id="IPR032710">
    <property type="entry name" value="NTF2-like_dom_sf"/>
</dbReference>
<gene>
    <name evidence="3" type="ORF">IFJ97_05870</name>
</gene>
<reference evidence="3 4" key="1">
    <citation type="submission" date="2020-08" db="EMBL/GenBank/DDBJ databases">
        <title>Acidobacteriota in marine sediments use diverse sulfur dissimilation pathways.</title>
        <authorList>
            <person name="Wasmund K."/>
        </authorList>
    </citation>
    <scope>NUCLEOTIDE SEQUENCE [LARGE SCALE GENOMIC DNA]</scope>
    <source>
        <strain evidence="3">MAG AM3-A</strain>
    </source>
</reference>
<evidence type="ECO:0000259" key="1">
    <source>
        <dbReference type="Pfam" id="PF01979"/>
    </source>
</evidence>
<evidence type="ECO:0000313" key="4">
    <source>
        <dbReference type="Proteomes" id="UP000598633"/>
    </source>
</evidence>
<comment type="caution">
    <text evidence="3">The sequence shown here is derived from an EMBL/GenBank/DDBJ whole genome shotgun (WGS) entry which is preliminary data.</text>
</comment>
<dbReference type="Proteomes" id="UP000598633">
    <property type="component" value="Unassembled WGS sequence"/>
</dbReference>
<protein>
    <submittedName>
        <fullName evidence="3">Amidohydrolase family protein</fullName>
    </submittedName>
</protein>